<comment type="caution">
    <text evidence="1">The sequence shown here is derived from an EMBL/GenBank/DDBJ whole genome shotgun (WGS) entry which is preliminary data.</text>
</comment>
<name>A0ABQ4Y882_9ASTR</name>
<gene>
    <name evidence="1" type="ORF">Tco_0705999</name>
</gene>
<dbReference type="EMBL" id="BQNB010010134">
    <property type="protein sequence ID" value="GJS73158.1"/>
    <property type="molecule type" value="Genomic_DNA"/>
</dbReference>
<evidence type="ECO:0000313" key="1">
    <source>
        <dbReference type="EMBL" id="GJS73158.1"/>
    </source>
</evidence>
<evidence type="ECO:0000313" key="2">
    <source>
        <dbReference type="Proteomes" id="UP001151760"/>
    </source>
</evidence>
<proteinExistence type="predicted"/>
<sequence>MAESAKRHEENSNILKEIQASTIAAIRNQGASIKTLEIQIDQMSKVLQERGIRDQYAVSIKEDTAYPCLHSPKTTEDEAQYAISRDTQYAVFNIWNEYNILEDIIVGCLSSLVVLPFIKRILPNTSYLILQGYRRYQKDDFRALLE</sequence>
<dbReference type="Proteomes" id="UP001151760">
    <property type="component" value="Unassembled WGS sequence"/>
</dbReference>
<organism evidence="1 2">
    <name type="scientific">Tanacetum coccineum</name>
    <dbReference type="NCBI Taxonomy" id="301880"/>
    <lineage>
        <taxon>Eukaryota</taxon>
        <taxon>Viridiplantae</taxon>
        <taxon>Streptophyta</taxon>
        <taxon>Embryophyta</taxon>
        <taxon>Tracheophyta</taxon>
        <taxon>Spermatophyta</taxon>
        <taxon>Magnoliopsida</taxon>
        <taxon>eudicotyledons</taxon>
        <taxon>Gunneridae</taxon>
        <taxon>Pentapetalae</taxon>
        <taxon>asterids</taxon>
        <taxon>campanulids</taxon>
        <taxon>Asterales</taxon>
        <taxon>Asteraceae</taxon>
        <taxon>Asteroideae</taxon>
        <taxon>Anthemideae</taxon>
        <taxon>Anthemidinae</taxon>
        <taxon>Tanacetum</taxon>
    </lineage>
</organism>
<reference evidence="1" key="2">
    <citation type="submission" date="2022-01" db="EMBL/GenBank/DDBJ databases">
        <authorList>
            <person name="Yamashiro T."/>
            <person name="Shiraishi A."/>
            <person name="Satake H."/>
            <person name="Nakayama K."/>
        </authorList>
    </citation>
    <scope>NUCLEOTIDE SEQUENCE</scope>
</reference>
<accession>A0ABQ4Y882</accession>
<keyword evidence="2" id="KW-1185">Reference proteome</keyword>
<reference evidence="1" key="1">
    <citation type="journal article" date="2022" name="Int. J. Mol. Sci.">
        <title>Draft Genome of Tanacetum Coccineum: Genomic Comparison of Closely Related Tanacetum-Family Plants.</title>
        <authorList>
            <person name="Yamashiro T."/>
            <person name="Shiraishi A."/>
            <person name="Nakayama K."/>
            <person name="Satake H."/>
        </authorList>
    </citation>
    <scope>NUCLEOTIDE SEQUENCE</scope>
</reference>
<protein>
    <submittedName>
        <fullName evidence="1">Uncharacterized protein</fullName>
    </submittedName>
</protein>